<evidence type="ECO:0000256" key="8">
    <source>
        <dbReference type="ARBA" id="ARBA00023139"/>
    </source>
</evidence>
<comment type="similarity">
    <text evidence="2">Belongs to the DHHC palmitoyltransferase family. AKR/ZDHHC17 subfamily.</text>
</comment>
<dbReference type="Proteomes" id="UP000199727">
    <property type="component" value="Unassembled WGS sequence"/>
</dbReference>
<dbReference type="InterPro" id="IPR036770">
    <property type="entry name" value="Ankyrin_rpt-contain_sf"/>
</dbReference>
<keyword evidence="5 12" id="KW-1133">Transmembrane helix</keyword>
<evidence type="ECO:0000313" key="16">
    <source>
        <dbReference type="Proteomes" id="UP000199727"/>
    </source>
</evidence>
<evidence type="ECO:0000256" key="7">
    <source>
        <dbReference type="ARBA" id="ARBA00023136"/>
    </source>
</evidence>
<evidence type="ECO:0000256" key="1">
    <source>
        <dbReference type="ARBA" id="ARBA00004141"/>
    </source>
</evidence>
<feature type="compositionally biased region" description="Low complexity" evidence="13">
    <location>
        <begin position="629"/>
        <end position="645"/>
    </location>
</feature>
<keyword evidence="3 12" id="KW-0812">Transmembrane</keyword>
<evidence type="ECO:0000256" key="9">
    <source>
        <dbReference type="ARBA" id="ARBA00023288"/>
    </source>
</evidence>
<feature type="transmembrane region" description="Helical" evidence="12">
    <location>
        <begin position="400"/>
        <end position="422"/>
    </location>
</feature>
<keyword evidence="12" id="KW-0012">Acyltransferase</keyword>
<dbReference type="EC" id="2.3.1.225" evidence="12"/>
<keyword evidence="7 12" id="KW-0472">Membrane</keyword>
<keyword evidence="9" id="KW-0449">Lipoprotein</keyword>
<keyword evidence="4" id="KW-0677">Repeat</keyword>
<dbReference type="AlphaFoldDB" id="A0A854QLB9"/>
<evidence type="ECO:0000256" key="5">
    <source>
        <dbReference type="ARBA" id="ARBA00022989"/>
    </source>
</evidence>
<accession>A0A854QLB9</accession>
<evidence type="ECO:0000256" key="3">
    <source>
        <dbReference type="ARBA" id="ARBA00022692"/>
    </source>
</evidence>
<evidence type="ECO:0000256" key="12">
    <source>
        <dbReference type="RuleBase" id="RU079119"/>
    </source>
</evidence>
<sequence length="776" mass="84556">MDQEMTTVASPDIMAVATSPDSNRAVLEQSSVLPGSGRADEGSSIGGGELERDSQEVGRETIREPLMYHDLSIHALAQRGDTAAIATMLHENPSLNLSARDAQDVTPLHWAAINAHMGTCRLLIDSGADIDAIGGELKATPLQWAARNGHLYVVHLLISRGADPNIHDSQGFNTLHLITHSSAVMPLLYMLHQPVAIDEKDADGHTALMWAAYQGDALSVDLLIRHGASVNSTDNAGMTPLHWAAVKGNKVSIMHLVEAGANLDAKEEAGKTPRDMAEELKGLVPFQKGLEEAGWSIDGVKMEGKLGPRNTILAIFLLPTAVLWFIFSTFKWLPVYVGVPFAIAEFMGMQYTVVLVLLGHIKTQDKVSTSNYFASIITASLIWVGYCWISRFVINTPGYAFSNLGFIIMFVGCCWTFWNAIVTDPGFVPKGQQDAEIKEVLEDLVDAGRLNGTNFCIVCMARKPLRSKHCRTCNRCVARFDHHCPWIWNCVGAKNHRSFLLFVLFLIGGVILFIRLTIAYIQQNAPEYIPSPNPGLTTCDISTTLCQAGDFDPFLLCTALWSTLQLTWTFVLAISHLWQVSRQMTTFEVSNLGRYGFMGGRGGQSLRDQSGAMLKQASAVGAGIGMSGAGEDAAGPADAEAGPEGNALLPPPGGHVHGPQCRHGNHARGHSHGVMHICGALWKTLTGPLMTILGLDRFTKGKALGGMKKAGRDQNPFDMGIVKNCIDFWLPDNDVDYMTLYEIPPGGWRAYRRKLAMDKRIPGGKGRYELVSEQEV</sequence>
<gene>
    <name evidence="15" type="ORF">C361_00447</name>
</gene>
<evidence type="ECO:0000256" key="13">
    <source>
        <dbReference type="SAM" id="MobiDB-lite"/>
    </source>
</evidence>
<feature type="repeat" description="ANK" evidence="11">
    <location>
        <begin position="137"/>
        <end position="169"/>
    </location>
</feature>
<proteinExistence type="inferred from homology"/>
<dbReference type="SMART" id="SM00248">
    <property type="entry name" value="ANK"/>
    <property type="match status" value="5"/>
</dbReference>
<evidence type="ECO:0000256" key="6">
    <source>
        <dbReference type="ARBA" id="ARBA00023043"/>
    </source>
</evidence>
<comment type="caution">
    <text evidence="15">The sequence shown here is derived from an EMBL/GenBank/DDBJ whole genome shotgun (WGS) entry which is preliminary data.</text>
</comment>
<evidence type="ECO:0000256" key="4">
    <source>
        <dbReference type="ARBA" id="ARBA00022737"/>
    </source>
</evidence>
<keyword evidence="12 15" id="KW-0808">Transferase</keyword>
<feature type="repeat" description="ANK" evidence="11">
    <location>
        <begin position="203"/>
        <end position="235"/>
    </location>
</feature>
<name>A0A854QLB9_CRYNE</name>
<dbReference type="Pfam" id="PF01529">
    <property type="entry name" value="DHHC"/>
    <property type="match status" value="1"/>
</dbReference>
<dbReference type="EMBL" id="AMKT01000010">
    <property type="protein sequence ID" value="OXG28798.1"/>
    <property type="molecule type" value="Genomic_DNA"/>
</dbReference>
<dbReference type="PROSITE" id="PS50088">
    <property type="entry name" value="ANK_REPEAT"/>
    <property type="match status" value="4"/>
</dbReference>
<feature type="transmembrane region" description="Helical" evidence="12">
    <location>
        <begin position="371"/>
        <end position="394"/>
    </location>
</feature>
<feature type="region of interest" description="Disordered" evidence="13">
    <location>
        <begin position="1"/>
        <end position="57"/>
    </location>
</feature>
<dbReference type="PANTHER" id="PTHR24161">
    <property type="entry name" value="ANK_REP_REGION DOMAIN-CONTAINING PROTEIN-RELATED"/>
    <property type="match status" value="1"/>
</dbReference>
<feature type="repeat" description="ANK" evidence="11">
    <location>
        <begin position="103"/>
        <end position="135"/>
    </location>
</feature>
<protein>
    <recommendedName>
        <fullName evidence="12">Palmitoyltransferase</fullName>
        <ecNumber evidence="12">2.3.1.225</ecNumber>
    </recommendedName>
</protein>
<dbReference type="Gene3D" id="1.25.40.20">
    <property type="entry name" value="Ankyrin repeat-containing domain"/>
    <property type="match status" value="2"/>
</dbReference>
<dbReference type="InterPro" id="IPR001594">
    <property type="entry name" value="Palmitoyltrfase_DHHC"/>
</dbReference>
<evidence type="ECO:0000256" key="11">
    <source>
        <dbReference type="PROSITE-ProRule" id="PRU00023"/>
    </source>
</evidence>
<reference evidence="15 16" key="1">
    <citation type="submission" date="2017-06" db="EMBL/GenBank/DDBJ databases">
        <title>Global population genomics of the pathogenic fungus Cryptococcus neoformans var. grubii.</title>
        <authorList>
            <person name="Cuomo C."/>
            <person name="Litvintseva A."/>
            <person name="Chen Y."/>
            <person name="Young S."/>
            <person name="Zeng Q."/>
            <person name="Chapman S."/>
            <person name="Gujja S."/>
            <person name="Saif S."/>
            <person name="Birren B."/>
        </authorList>
    </citation>
    <scope>NUCLEOTIDE SEQUENCE [LARGE SCALE GENOMIC DNA]</scope>
    <source>
        <strain evidence="15 16">Tu259-1</strain>
    </source>
</reference>
<dbReference type="Pfam" id="PF12796">
    <property type="entry name" value="Ank_2"/>
    <property type="match status" value="2"/>
</dbReference>
<evidence type="ECO:0000259" key="14">
    <source>
        <dbReference type="Pfam" id="PF01529"/>
    </source>
</evidence>
<feature type="transmembrane region" description="Helical" evidence="12">
    <location>
        <begin position="336"/>
        <end position="359"/>
    </location>
</feature>
<dbReference type="InterPro" id="IPR002110">
    <property type="entry name" value="Ankyrin_rpt"/>
</dbReference>
<keyword evidence="8" id="KW-0564">Palmitate</keyword>
<organism evidence="15 16">
    <name type="scientific">Cryptococcus neoformans Tu259-1</name>
    <dbReference type="NCBI Taxonomy" id="1230072"/>
    <lineage>
        <taxon>Eukaryota</taxon>
        <taxon>Fungi</taxon>
        <taxon>Dikarya</taxon>
        <taxon>Basidiomycota</taxon>
        <taxon>Agaricomycotina</taxon>
        <taxon>Tremellomycetes</taxon>
        <taxon>Tremellales</taxon>
        <taxon>Cryptococcaceae</taxon>
        <taxon>Cryptococcus</taxon>
        <taxon>Cryptococcus neoformans species complex</taxon>
    </lineage>
</organism>
<feature type="repeat" description="ANK" evidence="11">
    <location>
        <begin position="236"/>
        <end position="268"/>
    </location>
</feature>
<evidence type="ECO:0000256" key="2">
    <source>
        <dbReference type="ARBA" id="ARBA00010104"/>
    </source>
</evidence>
<evidence type="ECO:0000313" key="15">
    <source>
        <dbReference type="EMBL" id="OXG28798.1"/>
    </source>
</evidence>
<feature type="transmembrane region" description="Helical" evidence="12">
    <location>
        <begin position="499"/>
        <end position="521"/>
    </location>
</feature>
<dbReference type="PROSITE" id="PS50297">
    <property type="entry name" value="ANK_REP_REGION"/>
    <property type="match status" value="4"/>
</dbReference>
<keyword evidence="6 11" id="KW-0040">ANK repeat</keyword>
<feature type="transmembrane region" description="Helical" evidence="12">
    <location>
        <begin position="311"/>
        <end position="330"/>
    </location>
</feature>
<evidence type="ECO:0000256" key="10">
    <source>
        <dbReference type="ARBA" id="ARBA00048048"/>
    </source>
</evidence>
<dbReference type="PROSITE" id="PS50216">
    <property type="entry name" value="DHHC"/>
    <property type="match status" value="1"/>
</dbReference>
<dbReference type="SUPFAM" id="SSF48403">
    <property type="entry name" value="Ankyrin repeat"/>
    <property type="match status" value="1"/>
</dbReference>
<dbReference type="GO" id="GO:0016020">
    <property type="term" value="C:membrane"/>
    <property type="evidence" value="ECO:0007669"/>
    <property type="project" value="UniProtKB-SubCell"/>
</dbReference>
<comment type="domain">
    <text evidence="12">The DHHC domain is required for palmitoyltransferase activity.</text>
</comment>
<feature type="domain" description="Palmitoyltransferase DHHC" evidence="14">
    <location>
        <begin position="452"/>
        <end position="589"/>
    </location>
</feature>
<comment type="catalytic activity">
    <reaction evidence="10 12">
        <text>L-cysteinyl-[protein] + hexadecanoyl-CoA = S-hexadecanoyl-L-cysteinyl-[protein] + CoA</text>
        <dbReference type="Rhea" id="RHEA:36683"/>
        <dbReference type="Rhea" id="RHEA-COMP:10131"/>
        <dbReference type="Rhea" id="RHEA-COMP:11032"/>
        <dbReference type="ChEBI" id="CHEBI:29950"/>
        <dbReference type="ChEBI" id="CHEBI:57287"/>
        <dbReference type="ChEBI" id="CHEBI:57379"/>
        <dbReference type="ChEBI" id="CHEBI:74151"/>
        <dbReference type="EC" id="2.3.1.225"/>
    </reaction>
</comment>
<dbReference type="OrthoDB" id="6781668at2759"/>
<feature type="region of interest" description="Disordered" evidence="13">
    <location>
        <begin position="629"/>
        <end position="668"/>
    </location>
</feature>
<comment type="subcellular location">
    <subcellularLocation>
        <location evidence="1">Membrane</location>
        <topology evidence="1">Multi-pass membrane protein</topology>
    </subcellularLocation>
</comment>
<dbReference type="PANTHER" id="PTHR24161:SF85">
    <property type="entry name" value="PALMITOYLTRANSFERASE HIP14"/>
    <property type="match status" value="1"/>
</dbReference>
<dbReference type="GO" id="GO:0019706">
    <property type="term" value="F:protein-cysteine S-palmitoyltransferase activity"/>
    <property type="evidence" value="ECO:0007669"/>
    <property type="project" value="UniProtKB-EC"/>
</dbReference>